<feature type="compositionally biased region" description="Basic residues" evidence="2">
    <location>
        <begin position="203"/>
        <end position="212"/>
    </location>
</feature>
<proteinExistence type="predicted"/>
<feature type="compositionally biased region" description="Polar residues" evidence="2">
    <location>
        <begin position="220"/>
        <end position="249"/>
    </location>
</feature>
<feature type="region of interest" description="Disordered" evidence="2">
    <location>
        <begin position="1"/>
        <end position="104"/>
    </location>
</feature>
<feature type="compositionally biased region" description="Polar residues" evidence="2">
    <location>
        <begin position="1273"/>
        <end position="1287"/>
    </location>
</feature>
<feature type="compositionally biased region" description="Basic and acidic residues" evidence="2">
    <location>
        <begin position="1289"/>
        <end position="1301"/>
    </location>
</feature>
<feature type="compositionally biased region" description="Low complexity" evidence="2">
    <location>
        <begin position="48"/>
        <end position="62"/>
    </location>
</feature>
<feature type="compositionally biased region" description="Polar residues" evidence="2">
    <location>
        <begin position="1093"/>
        <end position="1102"/>
    </location>
</feature>
<name>A0AAD6NKA0_DREDA</name>
<feature type="compositionally biased region" description="Basic and acidic residues" evidence="2">
    <location>
        <begin position="1257"/>
        <end position="1270"/>
    </location>
</feature>
<feature type="compositionally biased region" description="Low complexity" evidence="2">
    <location>
        <begin position="7"/>
        <end position="16"/>
    </location>
</feature>
<dbReference type="EMBL" id="JAQGDS010000004">
    <property type="protein sequence ID" value="KAJ6261175.1"/>
    <property type="molecule type" value="Genomic_DNA"/>
</dbReference>
<feature type="region of interest" description="Disordered" evidence="2">
    <location>
        <begin position="801"/>
        <end position="824"/>
    </location>
</feature>
<feature type="coiled-coil region" evidence="1">
    <location>
        <begin position="567"/>
        <end position="608"/>
    </location>
</feature>
<feature type="compositionally biased region" description="Polar residues" evidence="2">
    <location>
        <begin position="63"/>
        <end position="75"/>
    </location>
</feature>
<reference evidence="3" key="1">
    <citation type="submission" date="2023-01" db="EMBL/GenBank/DDBJ databases">
        <title>The chitinases involved in constricting ring structure development in the nematode-trapping fungus Drechslerella dactyloides.</title>
        <authorList>
            <person name="Wang R."/>
            <person name="Zhang L."/>
            <person name="Tang P."/>
            <person name="Li S."/>
            <person name="Liang L."/>
        </authorList>
    </citation>
    <scope>NUCLEOTIDE SEQUENCE</scope>
    <source>
        <strain evidence="3">YMF1.00031</strain>
    </source>
</reference>
<gene>
    <name evidence="3" type="ORF">Dda_3842</name>
</gene>
<comment type="caution">
    <text evidence="3">The sequence shown here is derived from an EMBL/GenBank/DDBJ whole genome shotgun (WGS) entry which is preliminary data.</text>
</comment>
<feature type="region of interest" description="Disordered" evidence="2">
    <location>
        <begin position="1205"/>
        <end position="1326"/>
    </location>
</feature>
<protein>
    <submittedName>
        <fullName evidence="3">Uncharacterized protein</fullName>
    </submittedName>
</protein>
<feature type="region of interest" description="Disordered" evidence="2">
    <location>
        <begin position="193"/>
        <end position="249"/>
    </location>
</feature>
<accession>A0AAD6NKA0</accession>
<sequence>MEKNTISASGSGNSSSVPRTDSTSYVDVPRTVLPNNGPNVKPEKALQPFSFAPPRSRPASSSGLLQTGFQNQGQVTDRRAPTFHFPKPTPITKRSLRQPLPLQPQQSHITTYDRLSTFELPRTENATDSPPSRNDILEEIIPQEDTEPVVHQFDGDQQPAVPQITSEVTIKEEEDPDFVRVINFHEPDIIVIPDDDGSSFQKSSHRVKKQQHRLPPARIPQTSSSFHSVPGDPNTSTTSARGAQADTSETDNFGHVEIARLSSPVPRLSTHRQSEPQFLHPGMHRRSLTEDDVDDEIHDDRYREQLFQAGHLKEARQERDFEDYPRPMSKNLHRPLQSAREFARNTTRGRLPTASPWVPPGTPTTNDIDIVQGILNDKFRRAQVMEDELAKMQSVVLDIDEKLGSIFEKEQELSSLRDRCKRFQDSLNDGRDKQLAMKDEIDRLRFQVHTAHDELQRNQIETEHRLSRAAIKQEQSDDFIKRLKSINNATKEEMSELRDEHRRILNECSDIFEERAHLRTRVRERDAEVQNVMAQLQEYHTALQDQRAGYQDLREDCAKVDEVTMLNNILSRNLEDVQKQLEQERNIVASLEGALKEMASELENLRQAVGNNHSDMSEKIVASVKAYEQLLSSQDENFAESRKLLERLEFDCEDSDSPLFKALHSVLTTTGSNWADVKDDLSKLCREQEEVSQAYSEKFKKWHALKESLTQQIGIQVAQVKEQISIIHRLERDKASLVSEIEKQRELNACLVETKGQEMATMQSKLADVTHNYELAESNRREFVVRVSLLESTVNTLQSKLDTERQEAESERKSLKESSEKYRREVDMLKSKEQDGKGKLLDIAELQRQIQQAKLVEVSLRDSLSEEIQRREGITRSVENLEEQLVTKDEQLSAAASGWADTSMKQSRQDAELIAVRAELQLKSDQIQSQAANIQIQRAQISSLEVELEDRTRILKGLRGDLFASSHNVEVLTEEIRVHKNTLDESKQIREGLQRSFEEQLKKFKVLEQSLEDVKSEAEMLQHAGRRKDGAIGDLEKQLDLAKGVISRKDIEISTLGDKMQQLRQEAIALNDALERLNGQRGNDKSHADDSAGLSNTATQLQEAKATRSRPSETPMAKPAAGNDRVDTSIILVHSTNSQERLTRTNLHNVDSLVLESQEKCPVVENLDFSVVPATQDRPGGSPQVTRAVRISNQEAMSDLIPATQEKETAAPQRKGVVQDTAQTPGQASQNGPWELPDGSSPQASLQYNAAKHRQRSNLDLETADRESKKRQYSSNRISGQDITATNEPKLKKDKTEETTRAKRKIGYAGTTTGSQANRKSKKSKK</sequence>
<organism evidence="3 4">
    <name type="scientific">Drechslerella dactyloides</name>
    <name type="common">Nematode-trapping fungus</name>
    <name type="synonym">Arthrobotrys dactyloides</name>
    <dbReference type="NCBI Taxonomy" id="74499"/>
    <lineage>
        <taxon>Eukaryota</taxon>
        <taxon>Fungi</taxon>
        <taxon>Dikarya</taxon>
        <taxon>Ascomycota</taxon>
        <taxon>Pezizomycotina</taxon>
        <taxon>Orbiliomycetes</taxon>
        <taxon>Orbiliales</taxon>
        <taxon>Orbiliaceae</taxon>
        <taxon>Drechslerella</taxon>
    </lineage>
</organism>
<evidence type="ECO:0000256" key="2">
    <source>
        <dbReference type="SAM" id="MobiDB-lite"/>
    </source>
</evidence>
<feature type="compositionally biased region" description="Polar residues" evidence="2">
    <location>
        <begin position="1220"/>
        <end position="1232"/>
    </location>
</feature>
<evidence type="ECO:0000256" key="1">
    <source>
        <dbReference type="SAM" id="Coils"/>
    </source>
</evidence>
<evidence type="ECO:0000313" key="3">
    <source>
        <dbReference type="EMBL" id="KAJ6261175.1"/>
    </source>
</evidence>
<keyword evidence="1" id="KW-0175">Coiled coil</keyword>
<keyword evidence="4" id="KW-1185">Reference proteome</keyword>
<dbReference type="Proteomes" id="UP001221413">
    <property type="component" value="Unassembled WGS sequence"/>
</dbReference>
<evidence type="ECO:0000313" key="4">
    <source>
        <dbReference type="Proteomes" id="UP001221413"/>
    </source>
</evidence>
<feature type="coiled-coil region" evidence="1">
    <location>
        <begin position="480"/>
        <end position="507"/>
    </location>
</feature>
<feature type="region of interest" description="Disordered" evidence="2">
    <location>
        <begin position="1079"/>
        <end position="1123"/>
    </location>
</feature>